<reference evidence="2 3" key="1">
    <citation type="submission" date="2019-06" db="EMBL/GenBank/DDBJ databases">
        <title>Whole genome sequence for Cellvibrionaceae sp. R142.</title>
        <authorList>
            <person name="Wang G."/>
        </authorList>
    </citation>
    <scope>NUCLEOTIDE SEQUENCE [LARGE SCALE GENOMIC DNA]</scope>
    <source>
        <strain evidence="2 3">R142</strain>
    </source>
</reference>
<dbReference type="AlphaFoldDB" id="A0A545SLH6"/>
<evidence type="ECO:0000256" key="1">
    <source>
        <dbReference type="SAM" id="SignalP"/>
    </source>
</evidence>
<keyword evidence="3" id="KW-1185">Reference proteome</keyword>
<gene>
    <name evidence="2" type="ORF">FKG94_28065</name>
</gene>
<evidence type="ECO:0000313" key="3">
    <source>
        <dbReference type="Proteomes" id="UP000319732"/>
    </source>
</evidence>
<organism evidence="2 3">
    <name type="scientific">Exilibacterium tricleocarpae</name>
    <dbReference type="NCBI Taxonomy" id="2591008"/>
    <lineage>
        <taxon>Bacteria</taxon>
        <taxon>Pseudomonadati</taxon>
        <taxon>Pseudomonadota</taxon>
        <taxon>Gammaproteobacteria</taxon>
        <taxon>Cellvibrionales</taxon>
        <taxon>Cellvibrionaceae</taxon>
        <taxon>Exilibacterium</taxon>
    </lineage>
</organism>
<evidence type="ECO:0000313" key="2">
    <source>
        <dbReference type="EMBL" id="TQV65825.1"/>
    </source>
</evidence>
<comment type="caution">
    <text evidence="2">The sequence shown here is derived from an EMBL/GenBank/DDBJ whole genome shotgun (WGS) entry which is preliminary data.</text>
</comment>
<dbReference type="EMBL" id="VHSG01000050">
    <property type="protein sequence ID" value="TQV65825.1"/>
    <property type="molecule type" value="Genomic_DNA"/>
</dbReference>
<dbReference type="Proteomes" id="UP000319732">
    <property type="component" value="Unassembled WGS sequence"/>
</dbReference>
<dbReference type="SUPFAM" id="SSF55486">
    <property type="entry name" value="Metalloproteases ('zincins'), catalytic domain"/>
    <property type="match status" value="1"/>
</dbReference>
<dbReference type="InterPro" id="IPR024079">
    <property type="entry name" value="MetalloPept_cat_dom_sf"/>
</dbReference>
<dbReference type="OrthoDB" id="5702724at2"/>
<proteinExistence type="predicted"/>
<keyword evidence="1" id="KW-0732">Signal</keyword>
<feature type="chain" id="PRO_5022078443" evidence="1">
    <location>
        <begin position="20"/>
        <end position="273"/>
    </location>
</feature>
<feature type="signal peptide" evidence="1">
    <location>
        <begin position="1"/>
        <end position="19"/>
    </location>
</feature>
<accession>A0A545SLH6</accession>
<dbReference type="RefSeq" id="WP_142930274.1">
    <property type="nucleotide sequence ID" value="NZ_ML660125.1"/>
</dbReference>
<sequence>MKNTLVITLILIASTFAHAEVFSCRVDGRVVFTDDRKKCGSEVSSVDLNLKEDKRANYRYPERKYEDRSGAYSIFIESPESPKDKQRLNRAVNRLNKALDLIFKKIPISSHSYLKDADFYIMIGPKAKLGGEKSGLRYFPKSGDSKLLIGDRRWTHSIVIYNVENFLWLPDLWVNKSVMHELAHAWHYEDWPTNYPVLRDAWMSSRQNSLYLAQEDVKGRILKPAYASKNEKEYFSELSAIYFVGGNYYPFDRIELKKYDPTGYSMVELVWGL</sequence>
<dbReference type="GO" id="GO:0008237">
    <property type="term" value="F:metallopeptidase activity"/>
    <property type="evidence" value="ECO:0007669"/>
    <property type="project" value="InterPro"/>
</dbReference>
<dbReference type="Gene3D" id="3.40.390.10">
    <property type="entry name" value="Collagenase (Catalytic Domain)"/>
    <property type="match status" value="1"/>
</dbReference>
<protein>
    <submittedName>
        <fullName evidence="2">DUF4124 domain-containing protein</fullName>
    </submittedName>
</protein>
<name>A0A545SLH6_9GAMM</name>